<dbReference type="PANTHER" id="PTHR47813:SF2">
    <property type="entry name" value="UBIQUITIN-LIKE SUPERFAMILY PROTEIN"/>
    <property type="match status" value="1"/>
</dbReference>
<dbReference type="InterPro" id="IPR022617">
    <property type="entry name" value="Rad60/SUMO-like_dom"/>
</dbReference>
<feature type="region of interest" description="Disordered" evidence="1">
    <location>
        <begin position="33"/>
        <end position="63"/>
    </location>
</feature>
<dbReference type="InterPro" id="IPR029071">
    <property type="entry name" value="Ubiquitin-like_domsf"/>
</dbReference>
<evidence type="ECO:0000256" key="1">
    <source>
        <dbReference type="SAM" id="MobiDB-lite"/>
    </source>
</evidence>
<gene>
    <name evidence="3" type="ORF">LY90DRAFT_519143</name>
</gene>
<dbReference type="SUPFAM" id="SSF54236">
    <property type="entry name" value="Ubiquitin-like"/>
    <property type="match status" value="1"/>
</dbReference>
<evidence type="ECO:0000313" key="4">
    <source>
        <dbReference type="Proteomes" id="UP000193920"/>
    </source>
</evidence>
<accession>A0A1Y1ZAR5</accession>
<sequence length="298" mass="35309">MNNVVPNLINEIKNLDTQTDLLKNDDFNIILDDDEETNSSNKNKNKINNRANNNANTNNNHNMDIEEDEDDLIEMSSLEGFKKIHITFYGYKLMPNKEFVRIYPLTLEVPETAKFKTIFKAYCAGTNLKEDDMLFNYNNIEIFSTSTLRGLDMTSTLENYRIDVFYRVEYPTYKYQLKVQQIFREEKKKEEQKREEMQKMRKMEFENSTFDDDDLEDSNERIITLFIQDKNKKETKLIVNMNDTIKKLGSLYLKELSLSPTLLPKLQFYFDGQKLNPEETLKKIDIDNQDILDLKIDN</sequence>
<dbReference type="EMBL" id="MCOG01000433">
    <property type="protein sequence ID" value="ORY07184.1"/>
    <property type="molecule type" value="Genomic_DNA"/>
</dbReference>
<dbReference type="STRING" id="1754190.A0A1Y1ZAR5"/>
<organism evidence="3 4">
    <name type="scientific">Neocallimastix californiae</name>
    <dbReference type="NCBI Taxonomy" id="1754190"/>
    <lineage>
        <taxon>Eukaryota</taxon>
        <taxon>Fungi</taxon>
        <taxon>Fungi incertae sedis</taxon>
        <taxon>Chytridiomycota</taxon>
        <taxon>Chytridiomycota incertae sedis</taxon>
        <taxon>Neocallimastigomycetes</taxon>
        <taxon>Neocallimastigales</taxon>
        <taxon>Neocallimastigaceae</taxon>
        <taxon>Neocallimastix</taxon>
    </lineage>
</organism>
<proteinExistence type="predicted"/>
<dbReference type="PANTHER" id="PTHR47813">
    <property type="entry name" value="UBIQUITIN-LIKE SUPERFAMILY PROTEIN"/>
    <property type="match status" value="1"/>
</dbReference>
<dbReference type="Proteomes" id="UP000193920">
    <property type="component" value="Unassembled WGS sequence"/>
</dbReference>
<name>A0A1Y1ZAR5_9FUNG</name>
<dbReference type="AlphaFoldDB" id="A0A1Y1ZAR5"/>
<keyword evidence="4" id="KW-1185">Reference proteome</keyword>
<dbReference type="OrthoDB" id="442921at2759"/>
<dbReference type="InterPro" id="IPR000626">
    <property type="entry name" value="Ubiquitin-like_dom"/>
</dbReference>
<dbReference type="Pfam" id="PF11976">
    <property type="entry name" value="Rad60-SLD"/>
    <property type="match status" value="1"/>
</dbReference>
<feature type="domain" description="Ubiquitin-like" evidence="2">
    <location>
        <begin position="223"/>
        <end position="298"/>
    </location>
</feature>
<evidence type="ECO:0000313" key="3">
    <source>
        <dbReference type="EMBL" id="ORY07184.1"/>
    </source>
</evidence>
<comment type="caution">
    <text evidence="3">The sequence shown here is derived from an EMBL/GenBank/DDBJ whole genome shotgun (WGS) entry which is preliminary data.</text>
</comment>
<dbReference type="PROSITE" id="PS50053">
    <property type="entry name" value="UBIQUITIN_2"/>
    <property type="match status" value="1"/>
</dbReference>
<reference evidence="3 4" key="1">
    <citation type="submission" date="2016-08" db="EMBL/GenBank/DDBJ databases">
        <title>A Parts List for Fungal Cellulosomes Revealed by Comparative Genomics.</title>
        <authorList>
            <consortium name="DOE Joint Genome Institute"/>
            <person name="Haitjema C.H."/>
            <person name="Gilmore S.P."/>
            <person name="Henske J.K."/>
            <person name="Solomon K.V."/>
            <person name="De Groot R."/>
            <person name="Kuo A."/>
            <person name="Mondo S.J."/>
            <person name="Salamov A.A."/>
            <person name="Labutti K."/>
            <person name="Zhao Z."/>
            <person name="Chiniquy J."/>
            <person name="Barry K."/>
            <person name="Brewer H.M."/>
            <person name="Purvine S.O."/>
            <person name="Wright A.T."/>
            <person name="Boxma B."/>
            <person name="Van Alen T."/>
            <person name="Hackstein J.H."/>
            <person name="Baker S.E."/>
            <person name="Grigoriev I.V."/>
            <person name="O'Malley M.A."/>
        </authorList>
    </citation>
    <scope>NUCLEOTIDE SEQUENCE [LARGE SCALE GENOMIC DNA]</scope>
    <source>
        <strain evidence="3 4">G1</strain>
    </source>
</reference>
<feature type="compositionally biased region" description="Low complexity" evidence="1">
    <location>
        <begin position="38"/>
        <end position="62"/>
    </location>
</feature>
<dbReference type="Gene3D" id="3.10.20.90">
    <property type="entry name" value="Phosphatidylinositol 3-kinase Catalytic Subunit, Chain A, domain 1"/>
    <property type="match status" value="2"/>
</dbReference>
<protein>
    <recommendedName>
        <fullName evidence="2">Ubiquitin-like domain-containing protein</fullName>
    </recommendedName>
</protein>
<evidence type="ECO:0000259" key="2">
    <source>
        <dbReference type="PROSITE" id="PS50053"/>
    </source>
</evidence>
<dbReference type="CDD" id="cd01763">
    <property type="entry name" value="Ubl_SUMO_like"/>
    <property type="match status" value="1"/>
</dbReference>